<sequence length="127" mass="14460">METKYTRSILDINNGSIIRDLDRELAKVMVNLADVATDDKPREINLKLKFTPKNDKKEMDIKPIISSKVSPKKTDDIHVYNQIKRDKDGEVLGFVLQEPSSILSGQLNIDGEIEPPKEPIMIDLKKE</sequence>
<organism evidence="1 2">
    <name type="scientific">Thomasclavelia ramosa</name>
    <dbReference type="NCBI Taxonomy" id="1547"/>
    <lineage>
        <taxon>Bacteria</taxon>
        <taxon>Bacillati</taxon>
        <taxon>Bacillota</taxon>
        <taxon>Erysipelotrichia</taxon>
        <taxon>Erysipelotrichales</taxon>
        <taxon>Coprobacillaceae</taxon>
        <taxon>Thomasclavelia</taxon>
    </lineage>
</organism>
<comment type="caution">
    <text evidence="1">The sequence shown here is derived from an EMBL/GenBank/DDBJ whole genome shotgun (WGS) entry which is preliminary data.</text>
</comment>
<name>A0A3E3EF86_9FIRM</name>
<protein>
    <recommendedName>
        <fullName evidence="3">Replication terminator protein</fullName>
    </recommendedName>
</protein>
<proteinExistence type="predicted"/>
<dbReference type="Proteomes" id="UP000261032">
    <property type="component" value="Unassembled WGS sequence"/>
</dbReference>
<reference evidence="1 2" key="1">
    <citation type="submission" date="2018-08" db="EMBL/GenBank/DDBJ databases">
        <title>A genome reference for cultivated species of the human gut microbiota.</title>
        <authorList>
            <person name="Zou Y."/>
            <person name="Xue W."/>
            <person name="Luo G."/>
        </authorList>
    </citation>
    <scope>NUCLEOTIDE SEQUENCE [LARGE SCALE GENOMIC DNA]</scope>
    <source>
        <strain evidence="1 2">OM06-4</strain>
    </source>
</reference>
<evidence type="ECO:0000313" key="1">
    <source>
        <dbReference type="EMBL" id="RGD86560.1"/>
    </source>
</evidence>
<accession>A0A3E3EF86</accession>
<evidence type="ECO:0008006" key="3">
    <source>
        <dbReference type="Google" id="ProtNLM"/>
    </source>
</evidence>
<gene>
    <name evidence="1" type="ORF">DXB93_05195</name>
</gene>
<evidence type="ECO:0000313" key="2">
    <source>
        <dbReference type="Proteomes" id="UP000261032"/>
    </source>
</evidence>
<dbReference type="EMBL" id="QUSL01000005">
    <property type="protein sequence ID" value="RGD86560.1"/>
    <property type="molecule type" value="Genomic_DNA"/>
</dbReference>
<dbReference type="AlphaFoldDB" id="A0A3E3EF86"/>
<dbReference type="RefSeq" id="WP_117580843.1">
    <property type="nucleotide sequence ID" value="NZ_QUSL01000005.1"/>
</dbReference>